<evidence type="ECO:0000256" key="1">
    <source>
        <dbReference type="SAM" id="MobiDB-lite"/>
    </source>
</evidence>
<comment type="caution">
    <text evidence="3">The sequence shown here is derived from an EMBL/GenBank/DDBJ whole genome shotgun (WGS) entry which is preliminary data.</text>
</comment>
<feature type="region of interest" description="Disordered" evidence="1">
    <location>
        <begin position="58"/>
        <end position="82"/>
    </location>
</feature>
<feature type="transmembrane region" description="Helical" evidence="2">
    <location>
        <begin position="274"/>
        <end position="297"/>
    </location>
</feature>
<name>A0ABW4WFL2_9HYPH</name>
<keyword evidence="2" id="KW-0812">Transmembrane</keyword>
<feature type="transmembrane region" description="Helical" evidence="2">
    <location>
        <begin position="183"/>
        <end position="201"/>
    </location>
</feature>
<keyword evidence="2" id="KW-1133">Transmembrane helix</keyword>
<accession>A0ABW4WFL2</accession>
<feature type="compositionally biased region" description="Basic and acidic residues" evidence="1">
    <location>
        <begin position="70"/>
        <end position="82"/>
    </location>
</feature>
<feature type="transmembrane region" description="Helical" evidence="2">
    <location>
        <begin position="207"/>
        <end position="227"/>
    </location>
</feature>
<organism evidence="3 4">
    <name type="scientific">Mesorhizobium calcicola</name>
    <dbReference type="NCBI Taxonomy" id="1300310"/>
    <lineage>
        <taxon>Bacteria</taxon>
        <taxon>Pseudomonadati</taxon>
        <taxon>Pseudomonadota</taxon>
        <taxon>Alphaproteobacteria</taxon>
        <taxon>Hyphomicrobiales</taxon>
        <taxon>Phyllobacteriaceae</taxon>
        <taxon>Mesorhizobium</taxon>
    </lineage>
</organism>
<keyword evidence="4" id="KW-1185">Reference proteome</keyword>
<dbReference type="Proteomes" id="UP001597349">
    <property type="component" value="Unassembled WGS sequence"/>
</dbReference>
<keyword evidence="2" id="KW-0472">Membrane</keyword>
<feature type="transmembrane region" description="Helical" evidence="2">
    <location>
        <begin position="151"/>
        <end position="171"/>
    </location>
</feature>
<protein>
    <submittedName>
        <fullName evidence="3">CDP-alcohol phosphatidyltransferase family protein</fullName>
    </submittedName>
</protein>
<reference evidence="4" key="1">
    <citation type="journal article" date="2019" name="Int. J. Syst. Evol. Microbiol.">
        <title>The Global Catalogue of Microorganisms (GCM) 10K type strain sequencing project: providing services to taxonomists for standard genome sequencing and annotation.</title>
        <authorList>
            <consortium name="The Broad Institute Genomics Platform"/>
            <consortium name="The Broad Institute Genome Sequencing Center for Infectious Disease"/>
            <person name="Wu L."/>
            <person name="Ma J."/>
        </authorList>
    </citation>
    <scope>NUCLEOTIDE SEQUENCE [LARGE SCALE GENOMIC DNA]</scope>
    <source>
        <strain evidence="4">CGMCC 1.16226</strain>
    </source>
</reference>
<feature type="transmembrane region" description="Helical" evidence="2">
    <location>
        <begin position="239"/>
        <end position="262"/>
    </location>
</feature>
<dbReference type="EMBL" id="JBHUGY010000027">
    <property type="protein sequence ID" value="MFD2054961.1"/>
    <property type="molecule type" value="Genomic_DNA"/>
</dbReference>
<proteinExistence type="predicted"/>
<gene>
    <name evidence="3" type="ORF">ACFSQT_18430</name>
</gene>
<evidence type="ECO:0000313" key="4">
    <source>
        <dbReference type="Proteomes" id="UP001597349"/>
    </source>
</evidence>
<evidence type="ECO:0000256" key="2">
    <source>
        <dbReference type="SAM" id="Phobius"/>
    </source>
</evidence>
<sequence length="305" mass="33441">MAVAAHRFRGSQAAGVLVVLDADTLDPGQVRRSLHRYVRCCSLYNRLTLSSTRWRHADGAGARASTVRPPRPEGELRRASPCHDGKGLTADDVVVVAEAPSRQLVVRKVAKSPRRLTGFKRSTSRPWRSRRDECRPADVLIPAFALYQRGFMGEGLSFLSAAIIVVSSAIYYADTGMKTKENFFKGFPVVWNMVVFTLFVIEPGQWVSFAVVVVAGILTFVPINFIHPVRVVRLRRINLAMTLLWCAFGALALAQAALAAFYDQIGVLGEQVGTFTKIGITITGLYLASIGGIMQFFPNLGAKKA</sequence>
<evidence type="ECO:0000313" key="3">
    <source>
        <dbReference type="EMBL" id="MFD2054961.1"/>
    </source>
</evidence>
<dbReference type="RefSeq" id="WP_379020919.1">
    <property type="nucleotide sequence ID" value="NZ_JBHUGY010000027.1"/>
</dbReference>